<name>A0A1Y0IKA1_9BACL</name>
<protein>
    <recommendedName>
        <fullName evidence="1">Imm33-like domain-containing protein</fullName>
    </recommendedName>
</protein>
<reference evidence="3" key="1">
    <citation type="submission" date="2017-05" db="EMBL/GenBank/DDBJ databases">
        <authorList>
            <person name="Sung H."/>
        </authorList>
    </citation>
    <scope>NUCLEOTIDE SEQUENCE [LARGE SCALE GENOMIC DNA]</scope>
    <source>
        <strain evidence="3">AR23208</strain>
    </source>
</reference>
<organism evidence="2 3">
    <name type="scientific">Tumebacillus avium</name>
    <dbReference type="NCBI Taxonomy" id="1903704"/>
    <lineage>
        <taxon>Bacteria</taxon>
        <taxon>Bacillati</taxon>
        <taxon>Bacillota</taxon>
        <taxon>Bacilli</taxon>
        <taxon>Bacillales</taxon>
        <taxon>Alicyclobacillaceae</taxon>
        <taxon>Tumebacillus</taxon>
    </lineage>
</organism>
<dbReference type="RefSeq" id="WP_087456317.1">
    <property type="nucleotide sequence ID" value="NZ_CP021434.1"/>
</dbReference>
<proteinExistence type="predicted"/>
<dbReference type="OrthoDB" id="7063432at2"/>
<keyword evidence="3" id="KW-1185">Reference proteome</keyword>
<dbReference type="EMBL" id="CP021434">
    <property type="protein sequence ID" value="ARU60928.1"/>
    <property type="molecule type" value="Genomic_DNA"/>
</dbReference>
<dbReference type="Pfam" id="PF24719">
    <property type="entry name" value="Imm33-like"/>
    <property type="match status" value="1"/>
</dbReference>
<feature type="domain" description="Imm33-like" evidence="1">
    <location>
        <begin position="108"/>
        <end position="207"/>
    </location>
</feature>
<dbReference type="AlphaFoldDB" id="A0A1Y0IKA1"/>
<accession>A0A1Y0IKA1</accession>
<evidence type="ECO:0000259" key="1">
    <source>
        <dbReference type="Pfam" id="PF24719"/>
    </source>
</evidence>
<gene>
    <name evidence="2" type="ORF">CBW65_07410</name>
</gene>
<dbReference type="InterPro" id="IPR056509">
    <property type="entry name" value="Imm33-like"/>
</dbReference>
<dbReference type="Proteomes" id="UP000195437">
    <property type="component" value="Chromosome"/>
</dbReference>
<evidence type="ECO:0000313" key="3">
    <source>
        <dbReference type="Proteomes" id="UP000195437"/>
    </source>
</evidence>
<evidence type="ECO:0000313" key="2">
    <source>
        <dbReference type="EMBL" id="ARU60928.1"/>
    </source>
</evidence>
<dbReference type="KEGG" id="tum:CBW65_07410"/>
<sequence>MRTVYREIDVYFENRYIKTNGLLNCIGRELKVVVGKEEGQDYIEVLKYLVDYILDYNPTIKPDQTIAYYSWILKLNSDDAPFYNLWEADSNGDGYIQGVDYSIQVIREQGEECKKHNVTPSFPTFAQNIVISKGVYEGLAVDAVRYPSPSHMSGWWITTDLYDDNIDSLMNVHYYHLAFKRPDLLKYLALPYGFRFYISEREKDVWFSQDVLE</sequence>